<gene>
    <name evidence="1" type="ORF">CTA1_2253</name>
</gene>
<evidence type="ECO:0000313" key="1">
    <source>
        <dbReference type="EMBL" id="TKW57226.1"/>
    </source>
</evidence>
<dbReference type="Proteomes" id="UP000310108">
    <property type="component" value="Unassembled WGS sequence"/>
</dbReference>
<reference evidence="1 2" key="1">
    <citation type="journal article" date="2019" name="PLoS ONE">
        <title>Comparative genome analysis indicates high evolutionary potential of pathogenicity genes in Colletotrichum tanaceti.</title>
        <authorList>
            <person name="Lelwala R.V."/>
            <person name="Korhonen P.K."/>
            <person name="Young N.D."/>
            <person name="Scott J.B."/>
            <person name="Ades P.A."/>
            <person name="Gasser R.B."/>
            <person name="Taylor P.W.J."/>
        </authorList>
    </citation>
    <scope>NUCLEOTIDE SEQUENCE [LARGE SCALE GENOMIC DNA]</scope>
    <source>
        <strain evidence="1">BRIP57314</strain>
    </source>
</reference>
<name>A0A4V6DHN3_9PEZI</name>
<dbReference type="EMBL" id="PJEX01000047">
    <property type="protein sequence ID" value="TKW57226.1"/>
    <property type="molecule type" value="Genomic_DNA"/>
</dbReference>
<comment type="caution">
    <text evidence="1">The sequence shown here is derived from an EMBL/GenBank/DDBJ whole genome shotgun (WGS) entry which is preliminary data.</text>
</comment>
<evidence type="ECO:0000313" key="2">
    <source>
        <dbReference type="Proteomes" id="UP000310108"/>
    </source>
</evidence>
<dbReference type="AlphaFoldDB" id="A0A4V6DHN3"/>
<keyword evidence="2" id="KW-1185">Reference proteome</keyword>
<sequence>MGAARSGIDSGSGTALYLSRFVHPHAHSNYFSL</sequence>
<proteinExistence type="predicted"/>
<accession>A0A4V6DHN3</accession>
<organism evidence="1 2">
    <name type="scientific">Colletotrichum tanaceti</name>
    <dbReference type="NCBI Taxonomy" id="1306861"/>
    <lineage>
        <taxon>Eukaryota</taxon>
        <taxon>Fungi</taxon>
        <taxon>Dikarya</taxon>
        <taxon>Ascomycota</taxon>
        <taxon>Pezizomycotina</taxon>
        <taxon>Sordariomycetes</taxon>
        <taxon>Hypocreomycetidae</taxon>
        <taxon>Glomerellales</taxon>
        <taxon>Glomerellaceae</taxon>
        <taxon>Colletotrichum</taxon>
        <taxon>Colletotrichum destructivum species complex</taxon>
    </lineage>
</organism>
<protein>
    <submittedName>
        <fullName evidence="1">Uncharacterized protein</fullName>
    </submittedName>
</protein>